<dbReference type="PANTHER" id="PTHR38166:SF1">
    <property type="entry name" value="C2H2-TYPE DOMAIN-CONTAINING PROTEIN"/>
    <property type="match status" value="1"/>
</dbReference>
<dbReference type="Proteomes" id="UP000720189">
    <property type="component" value="Unassembled WGS sequence"/>
</dbReference>
<keyword evidence="5" id="KW-1185">Reference proteome</keyword>
<accession>A0A9P9KY01</accession>
<dbReference type="EMBL" id="JAGMUX010000001">
    <property type="protein sequence ID" value="KAH7270616.1"/>
    <property type="molecule type" value="Genomic_DNA"/>
</dbReference>
<dbReference type="PROSITE" id="PS50157">
    <property type="entry name" value="ZINC_FINGER_C2H2_2"/>
    <property type="match status" value="1"/>
</dbReference>
<dbReference type="GeneID" id="70216298"/>
<feature type="compositionally biased region" description="Low complexity" evidence="2">
    <location>
        <begin position="212"/>
        <end position="228"/>
    </location>
</feature>
<dbReference type="InterPro" id="IPR013087">
    <property type="entry name" value="Znf_C2H2_type"/>
</dbReference>
<feature type="compositionally biased region" description="Basic and acidic residues" evidence="2">
    <location>
        <begin position="251"/>
        <end position="268"/>
    </location>
</feature>
<dbReference type="OrthoDB" id="4161727at2759"/>
<dbReference type="GO" id="GO:0008270">
    <property type="term" value="F:zinc ion binding"/>
    <property type="evidence" value="ECO:0007669"/>
    <property type="project" value="UniProtKB-KW"/>
</dbReference>
<evidence type="ECO:0000256" key="1">
    <source>
        <dbReference type="PROSITE-ProRule" id="PRU00042"/>
    </source>
</evidence>
<reference evidence="4" key="1">
    <citation type="journal article" date="2021" name="Nat. Commun.">
        <title>Genetic determinants of endophytism in the Arabidopsis root mycobiome.</title>
        <authorList>
            <person name="Mesny F."/>
            <person name="Miyauchi S."/>
            <person name="Thiergart T."/>
            <person name="Pickel B."/>
            <person name="Atanasova L."/>
            <person name="Karlsson M."/>
            <person name="Huettel B."/>
            <person name="Barry K.W."/>
            <person name="Haridas S."/>
            <person name="Chen C."/>
            <person name="Bauer D."/>
            <person name="Andreopoulos W."/>
            <person name="Pangilinan J."/>
            <person name="LaButti K."/>
            <person name="Riley R."/>
            <person name="Lipzen A."/>
            <person name="Clum A."/>
            <person name="Drula E."/>
            <person name="Henrissat B."/>
            <person name="Kohler A."/>
            <person name="Grigoriev I.V."/>
            <person name="Martin F.M."/>
            <person name="Hacquard S."/>
        </authorList>
    </citation>
    <scope>NUCLEOTIDE SEQUENCE</scope>
    <source>
        <strain evidence="4">MPI-CAGE-AT-0023</strain>
    </source>
</reference>
<feature type="region of interest" description="Disordered" evidence="2">
    <location>
        <begin position="206"/>
        <end position="268"/>
    </location>
</feature>
<feature type="compositionally biased region" description="Basic and acidic residues" evidence="2">
    <location>
        <begin position="44"/>
        <end position="54"/>
    </location>
</feature>
<feature type="region of interest" description="Disordered" evidence="2">
    <location>
        <begin position="133"/>
        <end position="155"/>
    </location>
</feature>
<sequence>MSDPRHNDQRAAMNLLTEQESSILAVFWKNSHVPIASIETSDSDENKPMCRTESSDTSWSTGGVSTDSGCFCSAGSTGEMCTHAPLEEVFPSIPLASEDFQFPEFIPLSGELSQSFQNYQDFDPFQFDDMPALKPAHEPHFSLPESPDPSDCAYSREISEDSVETCWSSDQASSSSAVTEKKKHQLVVQLMARLQEWLVVTLRRHGARNGQSASSSSSTPVVTAASRSGESSNTQNWRKRRRSGSDDGFGEDDKTPDRTQKKRGKPSDAIETRYVCPFFKHNREKYKTSQWKSCCWPGWTSVHRVKEHLYRRHMLPKFRCNRCRQDLKSAFNLNEHQRADTICQRQSEEPEEEGIDEEQERLLRVRKRKNGKAPQVAEEEKWVEMYKILFPQDDPIPSPYPELCPLQPEQDTEQPGVNVLDSFEDYARREFSRRMRPRIESLVDGILEQTLTSQTITDVANNVLQSIMESFRESQNHETCQPESQKSPSRSPSPQEMPVDSSTRVPQEAYTFDTGPYSNLEIDLDEILNSLDANQSLEFERWGIEDEGINTFNHFGLQVEQYSKANA</sequence>
<gene>
    <name evidence="4" type="ORF">BKA55DRAFT_496140</name>
</gene>
<dbReference type="RefSeq" id="XP_046057384.1">
    <property type="nucleotide sequence ID" value="XM_046186344.1"/>
</dbReference>
<organism evidence="4 5">
    <name type="scientific">Fusarium redolens</name>
    <dbReference type="NCBI Taxonomy" id="48865"/>
    <lineage>
        <taxon>Eukaryota</taxon>
        <taxon>Fungi</taxon>
        <taxon>Dikarya</taxon>
        <taxon>Ascomycota</taxon>
        <taxon>Pezizomycotina</taxon>
        <taxon>Sordariomycetes</taxon>
        <taxon>Hypocreomycetidae</taxon>
        <taxon>Hypocreales</taxon>
        <taxon>Nectriaceae</taxon>
        <taxon>Fusarium</taxon>
        <taxon>Fusarium redolens species complex</taxon>
    </lineage>
</organism>
<evidence type="ECO:0000259" key="3">
    <source>
        <dbReference type="PROSITE" id="PS50157"/>
    </source>
</evidence>
<evidence type="ECO:0000256" key="2">
    <source>
        <dbReference type="SAM" id="MobiDB-lite"/>
    </source>
</evidence>
<keyword evidence="1" id="KW-0863">Zinc-finger</keyword>
<protein>
    <recommendedName>
        <fullName evidence="3">C2H2-type domain-containing protein</fullName>
    </recommendedName>
</protein>
<feature type="domain" description="C2H2-type" evidence="3">
    <location>
        <begin position="318"/>
        <end position="350"/>
    </location>
</feature>
<evidence type="ECO:0000313" key="5">
    <source>
        <dbReference type="Proteomes" id="UP000720189"/>
    </source>
</evidence>
<keyword evidence="1" id="KW-0862">Zinc</keyword>
<keyword evidence="1" id="KW-0479">Metal-binding</keyword>
<dbReference type="PANTHER" id="PTHR38166">
    <property type="entry name" value="C2H2-TYPE DOMAIN-CONTAINING PROTEIN-RELATED"/>
    <property type="match status" value="1"/>
</dbReference>
<proteinExistence type="predicted"/>
<comment type="caution">
    <text evidence="4">The sequence shown here is derived from an EMBL/GenBank/DDBJ whole genome shotgun (WGS) entry which is preliminary data.</text>
</comment>
<evidence type="ECO:0000313" key="4">
    <source>
        <dbReference type="EMBL" id="KAH7270616.1"/>
    </source>
</evidence>
<feature type="compositionally biased region" description="Low complexity" evidence="2">
    <location>
        <begin position="481"/>
        <end position="494"/>
    </location>
</feature>
<feature type="region of interest" description="Disordered" evidence="2">
    <location>
        <begin position="40"/>
        <end position="60"/>
    </location>
</feature>
<dbReference type="AlphaFoldDB" id="A0A9P9KY01"/>
<feature type="region of interest" description="Disordered" evidence="2">
    <location>
        <begin position="472"/>
        <end position="514"/>
    </location>
</feature>
<name>A0A9P9KY01_FUSRE</name>